<dbReference type="Gene3D" id="3.40.50.150">
    <property type="entry name" value="Vaccinia Virus protein VP39"/>
    <property type="match status" value="1"/>
</dbReference>
<dbReference type="AlphaFoldDB" id="A0A1F5ZJV7"/>
<evidence type="ECO:0000313" key="2">
    <source>
        <dbReference type="Proteomes" id="UP000176923"/>
    </source>
</evidence>
<proteinExistence type="predicted"/>
<evidence type="ECO:0008006" key="3">
    <source>
        <dbReference type="Google" id="ProtNLM"/>
    </source>
</evidence>
<gene>
    <name evidence="1" type="ORF">A3D77_04680</name>
</gene>
<dbReference type="Proteomes" id="UP000176923">
    <property type="component" value="Unassembled WGS sequence"/>
</dbReference>
<dbReference type="SUPFAM" id="SSF53335">
    <property type="entry name" value="S-adenosyl-L-methionine-dependent methyltransferases"/>
    <property type="match status" value="1"/>
</dbReference>
<evidence type="ECO:0000313" key="1">
    <source>
        <dbReference type="EMBL" id="OGG12605.1"/>
    </source>
</evidence>
<dbReference type="CDD" id="cd02440">
    <property type="entry name" value="AdoMet_MTases"/>
    <property type="match status" value="1"/>
</dbReference>
<name>A0A1F5ZJV7_9BACT</name>
<dbReference type="STRING" id="1798382.A3D77_04680"/>
<dbReference type="PANTHER" id="PTHR43861:SF6">
    <property type="entry name" value="METHYLTRANSFERASE TYPE 11"/>
    <property type="match status" value="1"/>
</dbReference>
<dbReference type="PANTHER" id="PTHR43861">
    <property type="entry name" value="TRANS-ACONITATE 2-METHYLTRANSFERASE-RELATED"/>
    <property type="match status" value="1"/>
</dbReference>
<sequence length="304" mass="35588">MKIICPLCSFTKGVLEKSKGKYKLYRCNKCELVFVYPLPNESELNKYYEKFNYSLGFESENQIRKDSNKTLISLKYLMKTGKKLLDIGCGAGFFLDEARKKGFIVEGTDMSNEVIRYARDRLKLKVFRGNFNSINIDKLKKNRYDAITLIQFIEHITSPHRIIENVYSILKPDGIICIVTPNINGWLYKILKSEYNYLIPPEHVIYYSSKTLSKLLNFHKLKPIKVETWGYPDDMYRIITKLVRGTLQSEIKTQIPSRDIMVTWEKRKESIRRKILNGLCDYTYPLLNIAQHGSMIEIYAKKIS</sequence>
<dbReference type="EMBL" id="MFJL01000044">
    <property type="protein sequence ID" value="OGG12605.1"/>
    <property type="molecule type" value="Genomic_DNA"/>
</dbReference>
<organism evidence="1 2">
    <name type="scientific">Candidatus Gottesmanbacteria bacterium RIFCSPHIGHO2_02_FULL_39_11</name>
    <dbReference type="NCBI Taxonomy" id="1798382"/>
    <lineage>
        <taxon>Bacteria</taxon>
        <taxon>Candidatus Gottesmaniibacteriota</taxon>
    </lineage>
</organism>
<dbReference type="InterPro" id="IPR029063">
    <property type="entry name" value="SAM-dependent_MTases_sf"/>
</dbReference>
<comment type="caution">
    <text evidence="1">The sequence shown here is derived from an EMBL/GenBank/DDBJ whole genome shotgun (WGS) entry which is preliminary data.</text>
</comment>
<protein>
    <recommendedName>
        <fullName evidence="3">Methyltransferase type 11</fullName>
    </recommendedName>
</protein>
<dbReference type="Pfam" id="PF13489">
    <property type="entry name" value="Methyltransf_23"/>
    <property type="match status" value="1"/>
</dbReference>
<accession>A0A1F5ZJV7</accession>
<reference evidence="1 2" key="1">
    <citation type="journal article" date="2016" name="Nat. Commun.">
        <title>Thousands of microbial genomes shed light on interconnected biogeochemical processes in an aquifer system.</title>
        <authorList>
            <person name="Anantharaman K."/>
            <person name="Brown C.T."/>
            <person name="Hug L.A."/>
            <person name="Sharon I."/>
            <person name="Castelle C.J."/>
            <person name="Probst A.J."/>
            <person name="Thomas B.C."/>
            <person name="Singh A."/>
            <person name="Wilkins M.J."/>
            <person name="Karaoz U."/>
            <person name="Brodie E.L."/>
            <person name="Williams K.H."/>
            <person name="Hubbard S.S."/>
            <person name="Banfield J.F."/>
        </authorList>
    </citation>
    <scope>NUCLEOTIDE SEQUENCE [LARGE SCALE GENOMIC DNA]</scope>
</reference>